<feature type="transmembrane region" description="Helical" evidence="13">
    <location>
        <begin position="1108"/>
        <end position="1134"/>
    </location>
</feature>
<evidence type="ECO:0000256" key="8">
    <source>
        <dbReference type="ARBA" id="ARBA00023065"/>
    </source>
</evidence>
<evidence type="ECO:0000256" key="6">
    <source>
        <dbReference type="ARBA" id="ARBA00022989"/>
    </source>
</evidence>
<keyword evidence="8 12" id="KW-0406">Ion transport</keyword>
<dbReference type="OMA" id="PDCENEL"/>
<organism evidence="14">
    <name type="scientific">Culicoides sonorensis</name>
    <name type="common">Biting midge</name>
    <dbReference type="NCBI Taxonomy" id="179676"/>
    <lineage>
        <taxon>Eukaryota</taxon>
        <taxon>Metazoa</taxon>
        <taxon>Ecdysozoa</taxon>
        <taxon>Arthropoda</taxon>
        <taxon>Hexapoda</taxon>
        <taxon>Insecta</taxon>
        <taxon>Pterygota</taxon>
        <taxon>Neoptera</taxon>
        <taxon>Endopterygota</taxon>
        <taxon>Diptera</taxon>
        <taxon>Nematocera</taxon>
        <taxon>Chironomoidea</taxon>
        <taxon>Ceratopogonidae</taxon>
        <taxon>Ceratopogoninae</taxon>
        <taxon>Culicoides</taxon>
        <taxon>Monoculicoides</taxon>
    </lineage>
</organism>
<proteinExistence type="inferred from homology"/>
<evidence type="ECO:0000256" key="11">
    <source>
        <dbReference type="ARBA" id="ARBA00023303"/>
    </source>
</evidence>
<comment type="similarity">
    <text evidence="2 12">Belongs to the amiloride-sensitive sodium channel (TC 1.A.6) family.</text>
</comment>
<dbReference type="EMBL" id="UFQS01001136">
    <property type="protein sequence ID" value="SSX09179.1"/>
    <property type="molecule type" value="Genomic_DNA"/>
</dbReference>
<evidence type="ECO:0000256" key="3">
    <source>
        <dbReference type="ARBA" id="ARBA00022448"/>
    </source>
</evidence>
<evidence type="ECO:0000256" key="13">
    <source>
        <dbReference type="SAM" id="Phobius"/>
    </source>
</evidence>
<evidence type="ECO:0000256" key="7">
    <source>
        <dbReference type="ARBA" id="ARBA00023053"/>
    </source>
</evidence>
<keyword evidence="5 12" id="KW-0812">Transmembrane</keyword>
<dbReference type="PANTHER" id="PTHR11690">
    <property type="entry name" value="AMILORIDE-SENSITIVE SODIUM CHANNEL-RELATED"/>
    <property type="match status" value="1"/>
</dbReference>
<reference evidence="15" key="2">
    <citation type="submission" date="2018-07" db="EMBL/GenBank/DDBJ databases">
        <authorList>
            <person name="Quirk P.G."/>
            <person name="Krulwich T.A."/>
        </authorList>
    </citation>
    <scope>NUCLEOTIDE SEQUENCE</scope>
</reference>
<evidence type="ECO:0000313" key="14">
    <source>
        <dbReference type="EMBL" id="SSX09179.1"/>
    </source>
</evidence>
<gene>
    <name evidence="14" type="primary">CSON000829</name>
</gene>
<keyword evidence="11 12" id="KW-0407">Ion channel</keyword>
<keyword evidence="10 12" id="KW-0739">Sodium transport</keyword>
<evidence type="ECO:0000256" key="12">
    <source>
        <dbReference type="RuleBase" id="RU000679"/>
    </source>
</evidence>
<dbReference type="EMBL" id="UFQT01001136">
    <property type="protein sequence ID" value="SSX29089.1"/>
    <property type="molecule type" value="Genomic_DNA"/>
</dbReference>
<keyword evidence="9 13" id="KW-0472">Membrane</keyword>
<dbReference type="GO" id="GO:0015280">
    <property type="term" value="F:ligand-gated sodium channel activity"/>
    <property type="evidence" value="ECO:0007669"/>
    <property type="project" value="TreeGrafter"/>
</dbReference>
<evidence type="ECO:0000256" key="5">
    <source>
        <dbReference type="ARBA" id="ARBA00022692"/>
    </source>
</evidence>
<evidence type="ECO:0000313" key="15">
    <source>
        <dbReference type="EMBL" id="SSX29089.1"/>
    </source>
</evidence>
<dbReference type="Gene3D" id="1.10.287.770">
    <property type="entry name" value="YojJ-like"/>
    <property type="match status" value="2"/>
</dbReference>
<feature type="transmembrane region" description="Helical" evidence="13">
    <location>
        <begin position="45"/>
        <end position="63"/>
    </location>
</feature>
<keyword evidence="6 13" id="KW-1133">Transmembrane helix</keyword>
<protein>
    <submittedName>
        <fullName evidence="14">CSON000829 protein</fullName>
    </submittedName>
</protein>
<dbReference type="GO" id="GO:0005886">
    <property type="term" value="C:plasma membrane"/>
    <property type="evidence" value="ECO:0007669"/>
    <property type="project" value="TreeGrafter"/>
</dbReference>
<accession>A0A336KWX3</accession>
<sequence length="1178" mass="139050">MYSKPTSSRIETMKEVVEENFNQYCEESSIHGLKYIGKRKKIERTLWIIICILLLLVCGSQIAEITEKWKRSPLVFSSDQKYSPISDIPFPAITICPQQLPNRLKFNFSDFLHRFATEDHFNYTDEELELFVGTSKVCYRSYLKNPNILSSKIDKITNESEYKSLDTLEKYTLSSHLSLSDCRGFFLDLPNWECNMVFTKIWVKEGLCHSFNMLPKYEIFRSNVIYPMGESGNQPTPTDYIDEYLMNTLKKIPRPYRVSDRREKLTVFTRLYNDFTDTNCKPDFIVFIHNPNEIPWDVESKGHALHVSDFEKIKLVVEPIVFRSDPDVQRAFSPEQRGCYFEDERPLRFFKKYSQNECELECLTNFTLDFQINKCALFWMPRNKTTKLCRLYDHIPSQSLSDSHIIQILQSCNCLPNCDSIKYNVKISNSDSSSIDDFIPEKSVTKNNENDVELAHLKYLYDRKLYLAKYKNYSYQKDLVKVVMDANLTMDFDIWDFKTIEIEVHYENSDFLAMRRHVAYSITDFIAQIGGILGCFMGISIFSLIEIVYFWSINLLKTSEKVQKKPVKRYDKISFILTKEVVKSNFSEYCDESSIHGVKYMKQRSKCEILMWILICVFLLTVCGFQINEIVLKWKQNPLVISSEQKFSAIEEIPFPAITICPQTMPNQKKFHFTDFLRKYAYDEDFEYTDEEFQLFDAVSKMCFNQLKTYYQKLIEKRSKNQTRKRFNESMVARILEKYSLSHHLKLFTCTGIFPEDVPMEAWDCNLVFKRILLKEGLCYTFNLLSKHDIFRSDVFYPLAVNANLIYPQDEIRRKYFQVFKKNDPQENKDVSLFEVPYRVKDPRNPLYVHARAYPEFRDSECNRPFVAFIHNPNEIPWEARSKGYVLHVEEFQKVTFSIQPTVIYSDTEIQTALAPEERGCYFANERYLRFFKEYSQNNCELECLTNATLINGRYFNCVLFWMPRTSDMNICSFEDYVSTPATVSIAANAINSCNCLPDCISISYEVKLSQTHSAGQRENAYLKEFLEKNTMKYHSVQMMQRFYDQKIFLSKYRDYNFESSLVDAVKAANLTVDFDIWNYTTIDITFFYEKPDFLAMRRQLSYSLADFFSQIGGILGCFLGISMFSFIELMYFCSVNFMKKYHRVVEAEEKIQNVRSISKIWPLQQRTINNELNLNRF</sequence>
<dbReference type="VEuPathDB" id="VectorBase:CSON000829"/>
<comment type="subcellular location">
    <subcellularLocation>
        <location evidence="1">Membrane</location>
        <topology evidence="1">Multi-pass membrane protein</topology>
    </subcellularLocation>
</comment>
<feature type="transmembrane region" description="Helical" evidence="13">
    <location>
        <begin position="609"/>
        <end position="627"/>
    </location>
</feature>
<dbReference type="Pfam" id="PF00858">
    <property type="entry name" value="ASC"/>
    <property type="match status" value="2"/>
</dbReference>
<keyword evidence="4 12" id="KW-0894">Sodium channel</keyword>
<dbReference type="PANTHER" id="PTHR11690:SF288">
    <property type="entry name" value="AMILORIDE-SENSITIVE NA+ CHANNEL-RELATED"/>
    <property type="match status" value="1"/>
</dbReference>
<name>A0A336KWX3_CULSO</name>
<evidence type="ECO:0000256" key="4">
    <source>
        <dbReference type="ARBA" id="ARBA00022461"/>
    </source>
</evidence>
<reference evidence="14" key="1">
    <citation type="submission" date="2018-04" db="EMBL/GenBank/DDBJ databases">
        <authorList>
            <person name="Go L.Y."/>
            <person name="Mitchell J.A."/>
        </authorList>
    </citation>
    <scope>NUCLEOTIDE SEQUENCE</scope>
    <source>
        <tissue evidence="14">Whole organism</tissue>
    </source>
</reference>
<evidence type="ECO:0000256" key="10">
    <source>
        <dbReference type="ARBA" id="ARBA00023201"/>
    </source>
</evidence>
<dbReference type="AlphaFoldDB" id="A0A336KWX3"/>
<evidence type="ECO:0000256" key="9">
    <source>
        <dbReference type="ARBA" id="ARBA00023136"/>
    </source>
</evidence>
<dbReference type="InterPro" id="IPR001873">
    <property type="entry name" value="ENaC"/>
</dbReference>
<keyword evidence="3 12" id="KW-0813">Transport</keyword>
<feature type="transmembrane region" description="Helical" evidence="13">
    <location>
        <begin position="525"/>
        <end position="551"/>
    </location>
</feature>
<keyword evidence="7" id="KW-0915">Sodium</keyword>
<evidence type="ECO:0000256" key="1">
    <source>
        <dbReference type="ARBA" id="ARBA00004141"/>
    </source>
</evidence>
<dbReference type="Gene3D" id="1.10.287.820">
    <property type="entry name" value="Acid-sensing ion channel domain"/>
    <property type="match status" value="2"/>
</dbReference>
<evidence type="ECO:0000256" key="2">
    <source>
        <dbReference type="ARBA" id="ARBA00007193"/>
    </source>
</evidence>